<gene>
    <name evidence="1" type="ORF">KPL71_024338</name>
</gene>
<evidence type="ECO:0000313" key="1">
    <source>
        <dbReference type="EMBL" id="KAH9699423.1"/>
    </source>
</evidence>
<dbReference type="EMBL" id="CM039177">
    <property type="protein sequence ID" value="KAH9699423.1"/>
    <property type="molecule type" value="Genomic_DNA"/>
</dbReference>
<protein>
    <submittedName>
        <fullName evidence="1">GTPase LSG1-2</fullName>
    </submittedName>
</protein>
<comment type="caution">
    <text evidence="1">The sequence shown here is derived from an EMBL/GenBank/DDBJ whole genome shotgun (WGS) entry which is preliminary data.</text>
</comment>
<dbReference type="Proteomes" id="UP000829398">
    <property type="component" value="Chromosome 8"/>
</dbReference>
<keyword evidence="2" id="KW-1185">Reference proteome</keyword>
<sequence length="627" mass="71211">MGKNEKTGLGRALVKHHNHMIQETKEKGKFYRKQHKKVLESVTDVNDIDAVIQQAEEAEAYPVPIPLINLDEGSRSSTREMMMTAEERKEEEALHAGNLRVPRRPPWNPSMSVEELDDNERQAFLAWRRSLARLEENEKLVLTPFEKNLDMWRQLWRVLERSDLIVMVVDARDPLFYRCPDLEAYAREIDKYKRTLLLVNKADLLPFSVRKRWAKYFKDHDILFVFWSAKAASAALEGKAVSDTWRTQDTQQNIDDPETKVYSREELLARLQYEAEEIVKMRRQAGCSSTGKSNVQSVDESFAGNVAPKNVIVGFVGYPNVGKSSTINALVGQKRTGVTSTPGKTKHFQTLIISEKLVLCDCPGLVFPSFSISRYDMVASGVLPIDRMTEHRQAVQVVANRVPRHVIENVYKINLPKPKPYESQSRPPLALELLRAYCTSRGYVASSGLPDETRAARIILKDFIDGKLPHFEMPPGMSHEEVGMEDTQASSLLELHESDASDAEEVPANGDRTTPVLEHVLDDLSSFDLANGLASKKVNVKKPSASHKQHKKPQRKKDRSWRVSNDDGDGMPVRFVLRLKKAEDKGKEGYVHTPKVLTFGWSANIIFRDEWENHCLVMHNIGNFAES</sequence>
<accession>A0ACB8IR10</accession>
<name>A0ACB8IR10_CITSI</name>
<proteinExistence type="predicted"/>
<evidence type="ECO:0000313" key="2">
    <source>
        <dbReference type="Proteomes" id="UP000829398"/>
    </source>
</evidence>
<reference evidence="2" key="1">
    <citation type="journal article" date="2023" name="Hortic. Res.">
        <title>A chromosome-level phased genome enabling allele-level studies in sweet orange: a case study on citrus Huanglongbing tolerance.</title>
        <authorList>
            <person name="Wu B."/>
            <person name="Yu Q."/>
            <person name="Deng Z."/>
            <person name="Duan Y."/>
            <person name="Luo F."/>
            <person name="Gmitter F. Jr."/>
        </authorList>
    </citation>
    <scope>NUCLEOTIDE SEQUENCE [LARGE SCALE GENOMIC DNA]</scope>
    <source>
        <strain evidence="2">cv. Valencia</strain>
    </source>
</reference>
<organism evidence="1 2">
    <name type="scientific">Citrus sinensis</name>
    <name type="common">Sweet orange</name>
    <name type="synonym">Citrus aurantium var. sinensis</name>
    <dbReference type="NCBI Taxonomy" id="2711"/>
    <lineage>
        <taxon>Eukaryota</taxon>
        <taxon>Viridiplantae</taxon>
        <taxon>Streptophyta</taxon>
        <taxon>Embryophyta</taxon>
        <taxon>Tracheophyta</taxon>
        <taxon>Spermatophyta</taxon>
        <taxon>Magnoliopsida</taxon>
        <taxon>eudicotyledons</taxon>
        <taxon>Gunneridae</taxon>
        <taxon>Pentapetalae</taxon>
        <taxon>rosids</taxon>
        <taxon>malvids</taxon>
        <taxon>Sapindales</taxon>
        <taxon>Rutaceae</taxon>
        <taxon>Aurantioideae</taxon>
        <taxon>Citrus</taxon>
    </lineage>
</organism>